<gene>
    <name evidence="3 7" type="primary">coaBC</name>
    <name evidence="7" type="ordered locus">CHAB381_0969</name>
</gene>
<dbReference type="PANTHER" id="PTHR14359:SF6">
    <property type="entry name" value="PHOSPHOPANTOTHENOYLCYSTEINE DECARBOXYLASE"/>
    <property type="match status" value="1"/>
</dbReference>
<dbReference type="GO" id="GO:0010181">
    <property type="term" value="F:FMN binding"/>
    <property type="evidence" value="ECO:0007669"/>
    <property type="project" value="UniProtKB-UniRule"/>
</dbReference>
<comment type="catalytic activity">
    <reaction evidence="3 4">
        <text>N-[(R)-4-phosphopantothenoyl]-L-cysteine + H(+) = (R)-4'-phosphopantetheine + CO2</text>
        <dbReference type="Rhea" id="RHEA:16793"/>
        <dbReference type="ChEBI" id="CHEBI:15378"/>
        <dbReference type="ChEBI" id="CHEBI:16526"/>
        <dbReference type="ChEBI" id="CHEBI:59458"/>
        <dbReference type="ChEBI" id="CHEBI:61723"/>
        <dbReference type="EC" id="4.1.1.36"/>
    </reaction>
</comment>
<proteinExistence type="inferred from homology"/>
<evidence type="ECO:0000259" key="5">
    <source>
        <dbReference type="Pfam" id="PF02441"/>
    </source>
</evidence>
<protein>
    <recommendedName>
        <fullName evidence="3">Coenzyme A biosynthesis bifunctional protein CoaBC</fullName>
    </recommendedName>
    <alternativeName>
        <fullName evidence="3">DNA/pantothenate metabolism flavoprotein</fullName>
    </alternativeName>
    <alternativeName>
        <fullName evidence="3">Phosphopantothenoylcysteine synthetase/decarboxylase</fullName>
        <shortName evidence="3">PPCS-PPCDC</shortName>
    </alternativeName>
    <domain>
        <recommendedName>
            <fullName evidence="3">Phosphopantothenoylcysteine decarboxylase</fullName>
            <shortName evidence="3">PPC decarboxylase</shortName>
            <shortName evidence="3">PPC-DC</shortName>
            <ecNumber evidence="3">4.1.1.36</ecNumber>
        </recommendedName>
        <alternativeName>
            <fullName evidence="3">CoaC</fullName>
        </alternativeName>
    </domain>
    <domain>
        <recommendedName>
            <fullName evidence="3">Phosphopantothenate--cysteine ligase</fullName>
            <ecNumber evidence="3">6.3.2.5</ecNumber>
        </recommendedName>
        <alternativeName>
            <fullName evidence="3">CoaB</fullName>
        </alternativeName>
        <alternativeName>
            <fullName evidence="3">Phosphopantothenoylcysteine synthetase</fullName>
            <shortName evidence="3">PPC synthetase</shortName>
            <shortName evidence="3">PPC-S</shortName>
        </alternativeName>
    </domain>
</protein>
<evidence type="ECO:0000259" key="6">
    <source>
        <dbReference type="Pfam" id="PF04127"/>
    </source>
</evidence>
<dbReference type="NCBIfam" id="TIGR00521">
    <property type="entry name" value="coaBC_dfp"/>
    <property type="match status" value="1"/>
</dbReference>
<comment type="pathway">
    <text evidence="3 4">Cofactor biosynthesis; coenzyme A biosynthesis; CoA from (R)-pantothenate: step 2/5.</text>
</comment>
<dbReference type="InterPro" id="IPR003382">
    <property type="entry name" value="Flavoprotein"/>
</dbReference>
<feature type="domain" description="DNA/pantothenate metabolism flavoprotein C-terminal" evidence="6">
    <location>
        <begin position="184"/>
        <end position="387"/>
    </location>
</feature>
<dbReference type="STRING" id="360107.CHAB381_0969"/>
<dbReference type="EC" id="4.1.1.36" evidence="3"/>
<keyword evidence="3 4" id="KW-0288">FMN</keyword>
<comment type="function">
    <text evidence="3">Catalyzes two sequential steps in the biosynthesis of coenzyme A. In the first step cysteine is conjugated to 4'-phosphopantothenate to form 4-phosphopantothenoylcysteine. In the second step the latter compound is decarboxylated to form 4'-phosphopantotheine.</text>
</comment>
<comment type="cofactor">
    <cofactor evidence="3">
        <name>Mg(2+)</name>
        <dbReference type="ChEBI" id="CHEBI:18420"/>
    </cofactor>
</comment>
<evidence type="ECO:0000313" key="8">
    <source>
        <dbReference type="Proteomes" id="UP000002407"/>
    </source>
</evidence>
<comment type="caution">
    <text evidence="3">Lacks conserved residue(s) required for the propagation of feature annotation.</text>
</comment>
<dbReference type="HAMAP" id="MF_02225">
    <property type="entry name" value="CoaBC"/>
    <property type="match status" value="1"/>
</dbReference>
<dbReference type="SUPFAM" id="SSF102645">
    <property type="entry name" value="CoaB-like"/>
    <property type="match status" value="1"/>
</dbReference>
<keyword evidence="1 3" id="KW-0210">Decarboxylase</keyword>
<name>A7I1Y9_CAMHC</name>
<keyword evidence="8" id="KW-1185">Reference proteome</keyword>
<dbReference type="InterPro" id="IPR007085">
    <property type="entry name" value="DNA/pantothenate-metab_flavo_C"/>
</dbReference>
<dbReference type="GO" id="GO:0046872">
    <property type="term" value="F:metal ion binding"/>
    <property type="evidence" value="ECO:0007669"/>
    <property type="project" value="UniProtKB-KW"/>
</dbReference>
<dbReference type="Pfam" id="PF02441">
    <property type="entry name" value="Flavoprotein"/>
    <property type="match status" value="1"/>
</dbReference>
<feature type="binding site" evidence="3">
    <location>
        <position position="318"/>
    </location>
    <ligand>
        <name>CTP</name>
        <dbReference type="ChEBI" id="CHEBI:37563"/>
    </ligand>
</feature>
<dbReference type="Gene3D" id="3.40.50.1950">
    <property type="entry name" value="Flavin prenyltransferase-like"/>
    <property type="match status" value="1"/>
</dbReference>
<dbReference type="HOGENOM" id="CLU_033319_0_0_7"/>
<keyword evidence="2 3" id="KW-0456">Lyase</keyword>
<comment type="similarity">
    <text evidence="3 4">In the N-terminal section; belongs to the HFCD (homo-oligomeric flavin containing Cys decarboxylase) superfamily.</text>
</comment>
<dbReference type="InterPro" id="IPR035929">
    <property type="entry name" value="CoaB-like_sf"/>
</dbReference>
<feature type="domain" description="Flavoprotein" evidence="5">
    <location>
        <begin position="4"/>
        <end position="152"/>
    </location>
</feature>
<comment type="function">
    <text evidence="4">Catalyzes two steps in the biosynthesis of coenzyme A. In the first step cysteine is conjugated to 4'-phosphopantothenate to form 4-phosphopantothenoylcysteine, in the latter compound is decarboxylated to form 4'-phosphopantotheine.</text>
</comment>
<dbReference type="KEGG" id="cha:CHAB381_0969"/>
<sequence length="392" mass="43392">MTRKKILLAVCGSISFYKAFEILSELKKENFDVYVALSEGVLKFVDYHAFDALCEHPVLCSKTEDWQEGLNHIEYAKMDLILVAPASVNTINKLAWGVCDNIFLQTLIASDAKILIAPAANEKMLTNPITKNCIHILKEKRKAEFIEPVVKKLACGDVAKGGLADINTIIYAVKRAVTADNFYENKMVVITGGPTIEKIDDVRAITNLSSGKMGRALADAFYMLGADVTLISSVDFSVPYKLIKFDSSIGLKSALDSIRFKENSLLVMAAAVSDYTPRSRYKGKLKKEELGDLWTLRLGINNDILSSIESKKLKKIGFKMESDQETALMSAKKTLIIKHLDAVCLNILDSVVKFGSDDTKITFITKNSEIKLKQAPKSELAMQIAELAKSLF</sequence>
<dbReference type="Proteomes" id="UP000002407">
    <property type="component" value="Chromosome"/>
</dbReference>
<keyword evidence="3" id="KW-0460">Magnesium</keyword>
<dbReference type="EMBL" id="CP000776">
    <property type="protein sequence ID" value="ABS51048.1"/>
    <property type="molecule type" value="Genomic_DNA"/>
</dbReference>
<dbReference type="InterPro" id="IPR036551">
    <property type="entry name" value="Flavin_trans-like"/>
</dbReference>
<feature type="binding site" evidence="3">
    <location>
        <position position="274"/>
    </location>
    <ligand>
        <name>CTP</name>
        <dbReference type="ChEBI" id="CHEBI:37563"/>
    </ligand>
</feature>
<dbReference type="UniPathway" id="UPA00241">
    <property type="reaction ID" value="UER00353"/>
</dbReference>
<dbReference type="InterPro" id="IPR005252">
    <property type="entry name" value="CoaBC"/>
</dbReference>
<reference evidence="8" key="1">
    <citation type="submission" date="2007-07" db="EMBL/GenBank/DDBJ databases">
        <title>Complete genome sequence of Campylobacter hominis ATCC BAA-381, a commensal isolated from the human gastrointestinal tract.</title>
        <authorList>
            <person name="Fouts D.E."/>
            <person name="Mongodin E.F."/>
            <person name="Puiu D."/>
            <person name="Sebastian Y."/>
            <person name="Miller W.G."/>
            <person name="Mandrell R.E."/>
            <person name="Nelson K.E."/>
        </authorList>
    </citation>
    <scope>NUCLEOTIDE SEQUENCE [LARGE SCALE GENOMIC DNA]</scope>
    <source>
        <strain evidence="8">ATCC BAA-381 / DSM 21671 / CCUG 45161 / LMG 19568 / NCTC 13146 / CH001A</strain>
    </source>
</reference>
<keyword evidence="3 4" id="KW-0436">Ligase</keyword>
<keyword evidence="3 4" id="KW-0285">Flavoprotein</keyword>
<dbReference type="RefSeq" id="WP_012108823.1">
    <property type="nucleotide sequence ID" value="NC_009714.1"/>
</dbReference>
<dbReference type="EC" id="6.3.2.5" evidence="3"/>
<dbReference type="AlphaFoldDB" id="A7I1Y9"/>
<dbReference type="eggNOG" id="COG0452">
    <property type="taxonomic scope" value="Bacteria"/>
</dbReference>
<dbReference type="Pfam" id="PF04127">
    <property type="entry name" value="DFP"/>
    <property type="match status" value="1"/>
</dbReference>
<dbReference type="GO" id="GO:0015941">
    <property type="term" value="P:pantothenate catabolic process"/>
    <property type="evidence" value="ECO:0007669"/>
    <property type="project" value="InterPro"/>
</dbReference>
<comment type="pathway">
    <text evidence="3 4">Cofactor biosynthesis; coenzyme A biosynthesis; CoA from (R)-pantothenate: step 3/5.</text>
</comment>
<evidence type="ECO:0000313" key="7">
    <source>
        <dbReference type="EMBL" id="ABS51048.1"/>
    </source>
</evidence>
<dbReference type="GO" id="GO:0004632">
    <property type="term" value="F:phosphopantothenate--cysteine ligase activity"/>
    <property type="evidence" value="ECO:0007669"/>
    <property type="project" value="UniProtKB-UniRule"/>
</dbReference>
<feature type="binding site" evidence="3">
    <location>
        <position position="338"/>
    </location>
    <ligand>
        <name>CTP</name>
        <dbReference type="ChEBI" id="CHEBI:37563"/>
    </ligand>
</feature>
<accession>A7I1Y9</accession>
<dbReference type="PANTHER" id="PTHR14359">
    <property type="entry name" value="HOMO-OLIGOMERIC FLAVIN CONTAINING CYS DECARBOXYLASE FAMILY"/>
    <property type="match status" value="1"/>
</dbReference>
<comment type="cofactor">
    <cofactor evidence="3">
        <name>FMN</name>
        <dbReference type="ChEBI" id="CHEBI:58210"/>
    </cofactor>
    <text evidence="3">Binds 1 FMN per subunit.</text>
</comment>
<evidence type="ECO:0000256" key="4">
    <source>
        <dbReference type="RuleBase" id="RU364078"/>
    </source>
</evidence>
<comment type="catalytic activity">
    <reaction evidence="3 4">
        <text>(R)-4'-phosphopantothenate + L-cysteine + CTP = N-[(R)-4-phosphopantothenoyl]-L-cysteine + CMP + diphosphate + H(+)</text>
        <dbReference type="Rhea" id="RHEA:19397"/>
        <dbReference type="ChEBI" id="CHEBI:10986"/>
        <dbReference type="ChEBI" id="CHEBI:15378"/>
        <dbReference type="ChEBI" id="CHEBI:33019"/>
        <dbReference type="ChEBI" id="CHEBI:35235"/>
        <dbReference type="ChEBI" id="CHEBI:37563"/>
        <dbReference type="ChEBI" id="CHEBI:59458"/>
        <dbReference type="ChEBI" id="CHEBI:60377"/>
        <dbReference type="EC" id="6.3.2.5"/>
    </reaction>
</comment>
<evidence type="ECO:0000256" key="2">
    <source>
        <dbReference type="ARBA" id="ARBA00023239"/>
    </source>
</evidence>
<organism evidence="7 8">
    <name type="scientific">Campylobacter hominis (strain ATCC BAA-381 / DSM 21671 / CCUG 45161 / LMG 19568 / NCTC 13146 / CH001A)</name>
    <dbReference type="NCBI Taxonomy" id="360107"/>
    <lineage>
        <taxon>Bacteria</taxon>
        <taxon>Pseudomonadati</taxon>
        <taxon>Campylobacterota</taxon>
        <taxon>Epsilonproteobacteria</taxon>
        <taxon>Campylobacterales</taxon>
        <taxon>Campylobacteraceae</taxon>
        <taxon>Campylobacter</taxon>
    </lineage>
</organism>
<feature type="region of interest" description="Phosphopantothenoylcysteine decarboxylase" evidence="3">
    <location>
        <begin position="1"/>
        <end position="187"/>
    </location>
</feature>
<keyword evidence="3" id="KW-0479">Metal-binding</keyword>
<dbReference type="OrthoDB" id="9802554at2"/>
<dbReference type="GO" id="GO:0004633">
    <property type="term" value="F:phosphopantothenoylcysteine decarboxylase activity"/>
    <property type="evidence" value="ECO:0007669"/>
    <property type="project" value="UniProtKB-UniRule"/>
</dbReference>
<evidence type="ECO:0000256" key="3">
    <source>
        <dbReference type="HAMAP-Rule" id="MF_02225"/>
    </source>
</evidence>
<keyword evidence="3" id="KW-0511">Multifunctional enzyme</keyword>
<dbReference type="GO" id="GO:0071513">
    <property type="term" value="C:phosphopantothenoylcysteine decarboxylase complex"/>
    <property type="evidence" value="ECO:0007669"/>
    <property type="project" value="TreeGrafter"/>
</dbReference>
<comment type="similarity">
    <text evidence="3 4">In the C-terminal section; belongs to the PPC synthetase family.</text>
</comment>
<feature type="active site" description="Proton donor" evidence="3">
    <location>
        <position position="155"/>
    </location>
</feature>
<dbReference type="SUPFAM" id="SSF52507">
    <property type="entry name" value="Homo-oligomeric flavin-containing Cys decarboxylases, HFCD"/>
    <property type="match status" value="1"/>
</dbReference>
<feature type="region of interest" description="Phosphopantothenate--cysteine ligase" evidence="3">
    <location>
        <begin position="188"/>
        <end position="392"/>
    </location>
</feature>
<feature type="binding site" evidence="3">
    <location>
        <position position="284"/>
    </location>
    <ligand>
        <name>CTP</name>
        <dbReference type="ChEBI" id="CHEBI:37563"/>
    </ligand>
</feature>
<dbReference type="Gene3D" id="3.40.50.10300">
    <property type="entry name" value="CoaB-like"/>
    <property type="match status" value="1"/>
</dbReference>
<evidence type="ECO:0000256" key="1">
    <source>
        <dbReference type="ARBA" id="ARBA00022793"/>
    </source>
</evidence>
<dbReference type="GO" id="GO:0015937">
    <property type="term" value="P:coenzyme A biosynthetic process"/>
    <property type="evidence" value="ECO:0007669"/>
    <property type="project" value="UniProtKB-UniRule"/>
</dbReference>